<protein>
    <recommendedName>
        <fullName evidence="1">Heterokaryon incompatibility domain-containing protein</fullName>
    </recommendedName>
</protein>
<dbReference type="InterPro" id="IPR052895">
    <property type="entry name" value="HetReg/Transcr_Mod"/>
</dbReference>
<dbReference type="Proteomes" id="UP000722485">
    <property type="component" value="Unassembled WGS sequence"/>
</dbReference>
<feature type="domain" description="Heterokaryon incompatibility" evidence="1">
    <location>
        <begin position="46"/>
        <end position="244"/>
    </location>
</feature>
<evidence type="ECO:0000259" key="1">
    <source>
        <dbReference type="Pfam" id="PF06985"/>
    </source>
</evidence>
<comment type="caution">
    <text evidence="2">The sequence shown here is derived from an EMBL/GenBank/DDBJ whole genome shotgun (WGS) entry which is preliminary data.</text>
</comment>
<dbReference type="EMBL" id="JAANBB010000014">
    <property type="protein sequence ID" value="KAF7556142.1"/>
    <property type="molecule type" value="Genomic_DNA"/>
</dbReference>
<keyword evidence="3" id="KW-1185">Reference proteome</keyword>
<dbReference type="OrthoDB" id="2157530at2759"/>
<accession>A0A9P5HL80</accession>
<dbReference type="Pfam" id="PF06985">
    <property type="entry name" value="HET"/>
    <property type="match status" value="1"/>
</dbReference>
<dbReference type="PANTHER" id="PTHR24148:SF73">
    <property type="entry name" value="HET DOMAIN PROTEIN (AFU_ORTHOLOGUE AFUA_8G01020)"/>
    <property type="match status" value="1"/>
</dbReference>
<organism evidence="2 3">
    <name type="scientific">Cylindrodendrum hubeiense</name>
    <dbReference type="NCBI Taxonomy" id="595255"/>
    <lineage>
        <taxon>Eukaryota</taxon>
        <taxon>Fungi</taxon>
        <taxon>Dikarya</taxon>
        <taxon>Ascomycota</taxon>
        <taxon>Pezizomycotina</taxon>
        <taxon>Sordariomycetes</taxon>
        <taxon>Hypocreomycetidae</taxon>
        <taxon>Hypocreales</taxon>
        <taxon>Nectriaceae</taxon>
        <taxon>Cylindrodendrum</taxon>
    </lineage>
</organism>
<reference evidence="2" key="1">
    <citation type="submission" date="2020-03" db="EMBL/GenBank/DDBJ databases">
        <title>Draft Genome Sequence of Cylindrodendrum hubeiense.</title>
        <authorList>
            <person name="Buettner E."/>
            <person name="Kellner H."/>
        </authorList>
    </citation>
    <scope>NUCLEOTIDE SEQUENCE</scope>
    <source>
        <strain evidence="2">IHI 201604</strain>
    </source>
</reference>
<dbReference type="AlphaFoldDB" id="A0A9P5HL80"/>
<dbReference type="Pfam" id="PF26639">
    <property type="entry name" value="Het-6_barrel"/>
    <property type="match status" value="1"/>
</dbReference>
<evidence type="ECO:0000313" key="3">
    <source>
        <dbReference type="Proteomes" id="UP000722485"/>
    </source>
</evidence>
<dbReference type="PANTHER" id="PTHR24148">
    <property type="entry name" value="ANKYRIN REPEAT DOMAIN-CONTAINING PROTEIN 39 HOMOLOG-RELATED"/>
    <property type="match status" value="1"/>
</dbReference>
<gene>
    <name evidence="2" type="ORF">G7Z17_g1653</name>
</gene>
<sequence>MSFSYNTLDRRRSEVRLVRFTDYDDTATSPIQLEMRHASLDDEIQYTALSYAWGEQNKLTSAPVYIGGKPFVIGHNLHAGLMQLRENRVQSWLWVDAICIAQSDNEEKTWQVALMRDIYSRANLVYLWLGPGSEETDRAMDLLCHFGPQALAECPKEFPMDRDIWNRVKEDVMRIDSLPTSDSSGDGDATTLAKPGLSKLIIDMLTEPSLPGKASTKVGEKSVMDGINDILERDYWHRIWIIQEVTLAKDAVILCGGKSVPIDVFHSVLRVLKLAAVMSQATRGMSPPPQAETQSVEEDNRLGRLSRPGCVVDLVTEVMQPPKWERASEWDLPTSLADPEAHVASILAFANLGPDPTPGEDHVWRTITADCFKHHMDLSEVDISVSEEIASLARMLLRGSPIDAKGLTSEQRDYINKDAERWKIDECNFEQKVKRVTQSFRGKKAHSSSRGRTLFKTLKGMFGLGHVFVRPGDVVTLLWGIDTPIILRPRDEHRGGGFTYVGNAYVDGIMEGEFLETRPAHQTFDIY</sequence>
<evidence type="ECO:0000313" key="2">
    <source>
        <dbReference type="EMBL" id="KAF7556142.1"/>
    </source>
</evidence>
<proteinExistence type="predicted"/>
<name>A0A9P5HL80_9HYPO</name>
<dbReference type="InterPro" id="IPR010730">
    <property type="entry name" value="HET"/>
</dbReference>